<name>A0A7S3L863_9STRA</name>
<organism evidence="3">
    <name type="scientific">Amphora coffeiformis</name>
    <dbReference type="NCBI Taxonomy" id="265554"/>
    <lineage>
        <taxon>Eukaryota</taxon>
        <taxon>Sar</taxon>
        <taxon>Stramenopiles</taxon>
        <taxon>Ochrophyta</taxon>
        <taxon>Bacillariophyta</taxon>
        <taxon>Bacillariophyceae</taxon>
        <taxon>Bacillariophycidae</taxon>
        <taxon>Thalassiophysales</taxon>
        <taxon>Catenulaceae</taxon>
        <taxon>Amphora</taxon>
    </lineage>
</organism>
<evidence type="ECO:0000256" key="2">
    <source>
        <dbReference type="SAM" id="Phobius"/>
    </source>
</evidence>
<evidence type="ECO:0000256" key="1">
    <source>
        <dbReference type="SAM" id="MobiDB-lite"/>
    </source>
</evidence>
<gene>
    <name evidence="3" type="ORF">ACOF00016_LOCUS11941</name>
</gene>
<feature type="region of interest" description="Disordered" evidence="1">
    <location>
        <begin position="368"/>
        <end position="400"/>
    </location>
</feature>
<sequence length="951" mass="105530">MSDNNNNHSRRSYSSRGSNQEHDYARRSSRNNGSNNMMDMSQLLEFQDPSSHSSASRRRHNNAGSAASVQSNDSGKFSETKLGQMLAQQGIKASSDFEVPVIGPAHSPKVNLVDRVAKRNKPPQSVMFQKQYPQTTQNRQQDFAQMLQAEPQQSAMPKPRAIPVYPTTLRLNDNLEIDMDAAGHHPTHDSGIILIHEDHPHPYPTADATPHEAVIEIPHRQHSDEDEPSAFDADDLYMTEFGGDGHPHHYRDDNFRDEYHDEDLRRRTTTCGGVGSAPYTDSVSTRSTRSLPWPARPDETPGDPYETRYRDNIMLGDEIEEFHALKREKLMFQKRRRSRFIWCLLLMCNVLLLAIVLPVFLLRGKDQDGGEGPTSGLSKPKDPVPTANVPKVPPTMATDSKFHSDWTQAGVGENVMRDYVLHPVASGENTASIIAPPGEDIFVYVMPQSTTTTTDDCTGWGDPFLQVPGGDMALVQVPNRDTQIVACTGDNHVVAAVHHIFVDAWLGEALDYQLQVMDWNLPDFHKNQINHVFEFEQRRDTDLLYMLFVLNPGSNNRVLFVDGPENVQQLRKALIDFPRKGHHCDGTGMEYSNPEAVWYVLAADTAVDEDLPGYILWDLTPMLSGNHVDSWSTLAWTCDETASTMQKPVVQVSVKHPGAADTVPVEPVDTPVVSTAVPTQSPTVSPIATPTTAPDASFQTDWSNAAQNPVNEYVLHGVPKVETIHEVTVVLNPSTEMVFELPQPEVITLNGPCNPRGDWGAVEMPTDGSTVRLSIHSRDVQVVSCSNGQVEASVTHVFVPSWAEDQEAHQMQILDFNTEGDFVQAHLEAHASDRLYLLMIPKAPYEDVLYVDGATVVAELQTVLSQNPNKIHTCDGTGNGFNNGDAVWYAEFETTVGGDAGSEPSKVPFRLWEVTEFLEGSENWSTLAWLCNMENGLMVKPVAQISVSILQ</sequence>
<accession>A0A7S3L863</accession>
<reference evidence="3" key="1">
    <citation type="submission" date="2021-01" db="EMBL/GenBank/DDBJ databases">
        <authorList>
            <person name="Corre E."/>
            <person name="Pelletier E."/>
            <person name="Niang G."/>
            <person name="Scheremetjew M."/>
            <person name="Finn R."/>
            <person name="Kale V."/>
            <person name="Holt S."/>
            <person name="Cochrane G."/>
            <person name="Meng A."/>
            <person name="Brown T."/>
            <person name="Cohen L."/>
        </authorList>
    </citation>
    <scope>NUCLEOTIDE SEQUENCE</scope>
    <source>
        <strain evidence="3">CCMP127</strain>
    </source>
</reference>
<feature type="region of interest" description="Disordered" evidence="1">
    <location>
        <begin position="268"/>
        <end position="307"/>
    </location>
</feature>
<feature type="compositionally biased region" description="Polar residues" evidence="1">
    <location>
        <begin position="279"/>
        <end position="290"/>
    </location>
</feature>
<dbReference type="EMBL" id="HBIM01015110">
    <property type="protein sequence ID" value="CAE0414737.1"/>
    <property type="molecule type" value="Transcribed_RNA"/>
</dbReference>
<evidence type="ECO:0000313" key="3">
    <source>
        <dbReference type="EMBL" id="CAE0414737.1"/>
    </source>
</evidence>
<keyword evidence="2" id="KW-1133">Transmembrane helix</keyword>
<proteinExistence type="predicted"/>
<feature type="compositionally biased region" description="Low complexity" evidence="1">
    <location>
        <begin position="30"/>
        <end position="41"/>
    </location>
</feature>
<keyword evidence="2" id="KW-0812">Transmembrane</keyword>
<dbReference type="AlphaFoldDB" id="A0A7S3L863"/>
<protein>
    <submittedName>
        <fullName evidence="3">Uncharacterized protein</fullName>
    </submittedName>
</protein>
<keyword evidence="2" id="KW-0472">Membrane</keyword>
<feature type="transmembrane region" description="Helical" evidence="2">
    <location>
        <begin position="340"/>
        <end position="361"/>
    </location>
</feature>
<feature type="region of interest" description="Disordered" evidence="1">
    <location>
        <begin position="1"/>
        <end position="76"/>
    </location>
</feature>